<evidence type="ECO:0000313" key="4">
    <source>
        <dbReference type="EMBL" id="QNE35827.1"/>
    </source>
</evidence>
<evidence type="ECO:0000313" key="5">
    <source>
        <dbReference type="Proteomes" id="UP000515511"/>
    </source>
</evidence>
<dbReference type="PANTHER" id="PTHR43877">
    <property type="entry name" value="AMINOALKYLPHOSPHONATE N-ACETYLTRANSFERASE-RELATED-RELATED"/>
    <property type="match status" value="1"/>
</dbReference>
<dbReference type="EMBL" id="CP043641">
    <property type="protein sequence ID" value="QNE35827.1"/>
    <property type="molecule type" value="Genomic_DNA"/>
</dbReference>
<sequence length="162" mass="17608">MPAIRHATAADAAAFTQVFLDCWRVSYSQIMPEALIERMTPERALSLWQDALGAGDDTYLAVEDADGGVAGFIGFRLAGPHTGYVSSLYVSPYAQGGGYGRTLLASAEQGLRDLGARDATLWVFEQNAPSRAFYEKAGWRLDGTRETLAEWGEPQVGMAREL</sequence>
<evidence type="ECO:0000259" key="3">
    <source>
        <dbReference type="PROSITE" id="PS51186"/>
    </source>
</evidence>
<dbReference type="InterPro" id="IPR000182">
    <property type="entry name" value="GNAT_dom"/>
</dbReference>
<dbReference type="Pfam" id="PF00583">
    <property type="entry name" value="Acetyltransf_1"/>
    <property type="match status" value="1"/>
</dbReference>
<dbReference type="RefSeq" id="WP_185275293.1">
    <property type="nucleotide sequence ID" value="NZ_CP043641.1"/>
</dbReference>
<protein>
    <submittedName>
        <fullName evidence="4">GNAT family N-acetyltransferase</fullName>
    </submittedName>
</protein>
<gene>
    <name evidence="4" type="ORF">F1C12_12280</name>
</gene>
<organism evidence="4 5">
    <name type="scientific">Leifsonia shinshuensis</name>
    <dbReference type="NCBI Taxonomy" id="150026"/>
    <lineage>
        <taxon>Bacteria</taxon>
        <taxon>Bacillati</taxon>
        <taxon>Actinomycetota</taxon>
        <taxon>Actinomycetes</taxon>
        <taxon>Micrococcales</taxon>
        <taxon>Microbacteriaceae</taxon>
        <taxon>Leifsonia</taxon>
    </lineage>
</organism>
<feature type="domain" description="N-acetyltransferase" evidence="3">
    <location>
        <begin position="2"/>
        <end position="162"/>
    </location>
</feature>
<dbReference type="Proteomes" id="UP000515511">
    <property type="component" value="Chromosome"/>
</dbReference>
<evidence type="ECO:0000256" key="2">
    <source>
        <dbReference type="ARBA" id="ARBA00023315"/>
    </source>
</evidence>
<dbReference type="AlphaFoldDB" id="A0A7G6YBG2"/>
<dbReference type="InterPro" id="IPR016181">
    <property type="entry name" value="Acyl_CoA_acyltransferase"/>
</dbReference>
<dbReference type="SUPFAM" id="SSF55729">
    <property type="entry name" value="Acyl-CoA N-acyltransferases (Nat)"/>
    <property type="match status" value="1"/>
</dbReference>
<dbReference type="CDD" id="cd04301">
    <property type="entry name" value="NAT_SF"/>
    <property type="match status" value="1"/>
</dbReference>
<dbReference type="GO" id="GO:0016747">
    <property type="term" value="F:acyltransferase activity, transferring groups other than amino-acyl groups"/>
    <property type="evidence" value="ECO:0007669"/>
    <property type="project" value="InterPro"/>
</dbReference>
<dbReference type="PROSITE" id="PS51186">
    <property type="entry name" value="GNAT"/>
    <property type="match status" value="1"/>
</dbReference>
<dbReference type="InterPro" id="IPR050832">
    <property type="entry name" value="Bact_Acetyltransf"/>
</dbReference>
<dbReference type="Gene3D" id="3.40.630.30">
    <property type="match status" value="1"/>
</dbReference>
<name>A0A7G6YBG2_9MICO</name>
<accession>A0A7G6YBG2</accession>
<reference evidence="5" key="1">
    <citation type="submission" date="2019-09" db="EMBL/GenBank/DDBJ databases">
        <title>Antimicrobial potential of Antarctic Bacteria.</title>
        <authorList>
            <person name="Benaud N."/>
            <person name="Edwards R.J."/>
            <person name="Ferrari B.C."/>
        </authorList>
    </citation>
    <scope>NUCLEOTIDE SEQUENCE [LARGE SCALE GENOMIC DNA]</scope>
    <source>
        <strain evidence="5">INR9</strain>
    </source>
</reference>
<keyword evidence="2" id="KW-0012">Acyltransferase</keyword>
<evidence type="ECO:0000256" key="1">
    <source>
        <dbReference type="ARBA" id="ARBA00022679"/>
    </source>
</evidence>
<proteinExistence type="predicted"/>
<keyword evidence="1 4" id="KW-0808">Transferase</keyword>
<dbReference type="KEGG" id="lse:F1C12_12280"/>